<accession>A0A7T0G025</accession>
<name>A0A7T0G025_9BACT</name>
<dbReference type="EMBL" id="CP048685">
    <property type="protein sequence ID" value="QPJ61939.1"/>
    <property type="molecule type" value="Genomic_DNA"/>
</dbReference>
<dbReference type="InterPro" id="IPR016024">
    <property type="entry name" value="ARM-type_fold"/>
</dbReference>
<dbReference type="SUPFAM" id="SSF48371">
    <property type="entry name" value="ARM repeat"/>
    <property type="match status" value="1"/>
</dbReference>
<gene>
    <name evidence="1" type="ORF">G3M70_08655</name>
</gene>
<organism evidence="1 2">
    <name type="scientific">Candidatus Nitronauta litoralis</name>
    <dbReference type="NCBI Taxonomy" id="2705533"/>
    <lineage>
        <taxon>Bacteria</taxon>
        <taxon>Pseudomonadati</taxon>
        <taxon>Nitrospinota/Tectimicrobiota group</taxon>
        <taxon>Nitrospinota</taxon>
        <taxon>Nitrospinia</taxon>
        <taxon>Nitrospinales</taxon>
        <taxon>Nitrospinaceae</taxon>
        <taxon>Candidatus Nitronauta</taxon>
    </lineage>
</organism>
<proteinExistence type="predicted"/>
<dbReference type="AlphaFoldDB" id="A0A7T0G025"/>
<dbReference type="Proteomes" id="UP000594688">
    <property type="component" value="Chromosome"/>
</dbReference>
<dbReference type="Gene3D" id="1.25.10.10">
    <property type="entry name" value="Leucine-rich Repeat Variant"/>
    <property type="match status" value="1"/>
</dbReference>
<sequence>MICDEIYEAINDPDDDGTRVNYIADEFRGERDAIEILELLNSSDSELISIGAWILDEICFDKYKKKGEIIFRLVDLCSHEDSNVRYSVLGALYAVFEVDKQFARKILGKMRLDVDEGVRNSVQLITEKLSLYKE</sequence>
<evidence type="ECO:0008006" key="3">
    <source>
        <dbReference type="Google" id="ProtNLM"/>
    </source>
</evidence>
<evidence type="ECO:0000313" key="1">
    <source>
        <dbReference type="EMBL" id="QPJ61939.1"/>
    </source>
</evidence>
<protein>
    <recommendedName>
        <fullName evidence="3">HEAT repeat domain-containing protein</fullName>
    </recommendedName>
</protein>
<dbReference type="InterPro" id="IPR011989">
    <property type="entry name" value="ARM-like"/>
</dbReference>
<dbReference type="KEGG" id="nli:G3M70_08655"/>
<evidence type="ECO:0000313" key="2">
    <source>
        <dbReference type="Proteomes" id="UP000594688"/>
    </source>
</evidence>
<reference evidence="1 2" key="1">
    <citation type="submission" date="2020-02" db="EMBL/GenBank/DDBJ databases">
        <title>Genomic and physiological characterization of two novel Nitrospinaceae genera.</title>
        <authorList>
            <person name="Mueller A.J."/>
            <person name="Jung M.-Y."/>
            <person name="Strachan C.R."/>
            <person name="Herbold C.W."/>
            <person name="Kirkegaard R.H."/>
            <person name="Daims H."/>
        </authorList>
    </citation>
    <scope>NUCLEOTIDE SEQUENCE [LARGE SCALE GENOMIC DNA]</scope>
    <source>
        <strain evidence="1">EB</strain>
    </source>
</reference>